<accession>A0A3P8BZV0</accession>
<keyword evidence="1" id="KW-1133">Transmembrane helix</keyword>
<organism evidence="3 4">
    <name type="scientific">Heligmosomoides polygyrus</name>
    <name type="common">Parasitic roundworm</name>
    <dbReference type="NCBI Taxonomy" id="6339"/>
    <lineage>
        <taxon>Eukaryota</taxon>
        <taxon>Metazoa</taxon>
        <taxon>Ecdysozoa</taxon>
        <taxon>Nematoda</taxon>
        <taxon>Chromadorea</taxon>
        <taxon>Rhabditida</taxon>
        <taxon>Rhabditina</taxon>
        <taxon>Rhabditomorpha</taxon>
        <taxon>Strongyloidea</taxon>
        <taxon>Heligmosomidae</taxon>
        <taxon>Heligmosomoides</taxon>
    </lineage>
</organism>
<keyword evidence="1" id="KW-0812">Transmembrane</keyword>
<proteinExistence type="predicted"/>
<dbReference type="OrthoDB" id="5791021at2759"/>
<evidence type="ECO:0000256" key="1">
    <source>
        <dbReference type="SAM" id="Phobius"/>
    </source>
</evidence>
<feature type="transmembrane region" description="Helical" evidence="1">
    <location>
        <begin position="12"/>
        <end position="31"/>
    </location>
</feature>
<dbReference type="WBParaSite" id="HPBE_0002254701-mRNA-1">
    <property type="protein sequence ID" value="HPBE_0002254701-mRNA-1"/>
    <property type="gene ID" value="HPBE_0002254701"/>
</dbReference>
<evidence type="ECO:0000313" key="2">
    <source>
        <dbReference type="EMBL" id="VDP33257.1"/>
    </source>
</evidence>
<name>A0A183GIS0_HELPZ</name>
<reference evidence="4" key="2">
    <citation type="submission" date="2019-09" db="UniProtKB">
        <authorList>
            <consortium name="WormBaseParasite"/>
        </authorList>
    </citation>
    <scope>IDENTIFICATION</scope>
</reference>
<sequence length="86" mass="9707">MAPTVYSEEACFGFAAIFSSSFIWVDTNVFFQFIYKGLGWQTLVLFILVVTFIFALTILISNIFGKDVLGSIGKKRVRASLITTYY</sequence>
<dbReference type="EMBL" id="UZAH01034098">
    <property type="protein sequence ID" value="VDP33257.1"/>
    <property type="molecule type" value="Genomic_DNA"/>
</dbReference>
<dbReference type="AlphaFoldDB" id="A0A183GIS0"/>
<dbReference type="Proteomes" id="UP000050761">
    <property type="component" value="Unassembled WGS sequence"/>
</dbReference>
<keyword evidence="1" id="KW-0472">Membrane</keyword>
<accession>A0A183GIS0</accession>
<evidence type="ECO:0000313" key="3">
    <source>
        <dbReference type="Proteomes" id="UP000050761"/>
    </source>
</evidence>
<evidence type="ECO:0000313" key="4">
    <source>
        <dbReference type="WBParaSite" id="HPBE_0002254701-mRNA-1"/>
    </source>
</evidence>
<keyword evidence="3" id="KW-1185">Reference proteome</keyword>
<feature type="transmembrane region" description="Helical" evidence="1">
    <location>
        <begin position="43"/>
        <end position="64"/>
    </location>
</feature>
<gene>
    <name evidence="2" type="ORF">HPBE_LOCUS22546</name>
</gene>
<reference evidence="2 3" key="1">
    <citation type="submission" date="2018-11" db="EMBL/GenBank/DDBJ databases">
        <authorList>
            <consortium name="Pathogen Informatics"/>
        </authorList>
    </citation>
    <scope>NUCLEOTIDE SEQUENCE [LARGE SCALE GENOMIC DNA]</scope>
</reference>
<protein>
    <submittedName>
        <fullName evidence="4">Ion_trans domain-containing protein</fullName>
    </submittedName>
</protein>